<keyword evidence="2" id="KW-0813">Transport</keyword>
<evidence type="ECO:0000256" key="13">
    <source>
        <dbReference type="SAM" id="Phobius"/>
    </source>
</evidence>
<evidence type="ECO:0000256" key="8">
    <source>
        <dbReference type="ARBA" id="ARBA00022989"/>
    </source>
</evidence>
<evidence type="ECO:0000256" key="2">
    <source>
        <dbReference type="ARBA" id="ARBA00022448"/>
    </source>
</evidence>
<keyword evidence="8 13" id="KW-1133">Transmembrane helix</keyword>
<dbReference type="InterPro" id="IPR052454">
    <property type="entry name" value="TMX_domain-containing"/>
</dbReference>
<feature type="compositionally biased region" description="Basic and acidic residues" evidence="12">
    <location>
        <begin position="235"/>
        <end position="249"/>
    </location>
</feature>
<dbReference type="InterPro" id="IPR013766">
    <property type="entry name" value="Thioredoxin_domain"/>
</dbReference>
<evidence type="ECO:0000256" key="7">
    <source>
        <dbReference type="ARBA" id="ARBA00022982"/>
    </source>
</evidence>
<evidence type="ECO:0000256" key="10">
    <source>
        <dbReference type="ARBA" id="ARBA00023157"/>
    </source>
</evidence>
<feature type="region of interest" description="Disordered" evidence="12">
    <location>
        <begin position="230"/>
        <end position="276"/>
    </location>
</feature>
<organism evidence="15 16">
    <name type="scientific">Limulus polyphemus</name>
    <name type="common">Atlantic horseshoe crab</name>
    <dbReference type="NCBI Taxonomy" id="6850"/>
    <lineage>
        <taxon>Eukaryota</taxon>
        <taxon>Metazoa</taxon>
        <taxon>Ecdysozoa</taxon>
        <taxon>Arthropoda</taxon>
        <taxon>Chelicerata</taxon>
        <taxon>Merostomata</taxon>
        <taxon>Xiphosura</taxon>
        <taxon>Limulidae</taxon>
        <taxon>Limulus</taxon>
    </lineage>
</organism>
<dbReference type="PANTHER" id="PTHR46107:SF3">
    <property type="entry name" value="THIOREDOXIN DOMAIN-CONTAINING PROTEIN"/>
    <property type="match status" value="1"/>
</dbReference>
<evidence type="ECO:0000256" key="11">
    <source>
        <dbReference type="ARBA" id="ARBA00023284"/>
    </source>
</evidence>
<reference evidence="16" key="1">
    <citation type="submission" date="2025-08" db="UniProtKB">
        <authorList>
            <consortium name="RefSeq"/>
        </authorList>
    </citation>
    <scope>IDENTIFICATION</scope>
    <source>
        <tissue evidence="16">Muscle</tissue>
    </source>
</reference>
<keyword evidence="3" id="KW-0597">Phosphoprotein</keyword>
<evidence type="ECO:0000256" key="4">
    <source>
        <dbReference type="ARBA" id="ARBA00022692"/>
    </source>
</evidence>
<dbReference type="GeneID" id="106461075"/>
<feature type="compositionally biased region" description="Basic and acidic residues" evidence="12">
    <location>
        <begin position="257"/>
        <end position="276"/>
    </location>
</feature>
<evidence type="ECO:0000313" key="15">
    <source>
        <dbReference type="Proteomes" id="UP000694941"/>
    </source>
</evidence>
<evidence type="ECO:0000256" key="9">
    <source>
        <dbReference type="ARBA" id="ARBA00023136"/>
    </source>
</evidence>
<sequence length="276" mass="31506">MKMARLTTCKKVKTGSICCNLSSVTSKCFILLMFLLSLYPLVHSKGNLLVLGEDNWKEMLSGEWMVEFFAPWCPACKALEPVWKEFSSWSDDLGISVGHVDVTLNPGLSGRFMVTALPTIYHVKDGQFRQYRGSREKEAFISFVEEKKWTSIDPISWWQSPQSFIMSTVSYFFKLSMALRSTHNMIVEDYGIPYWGSYIIFALGTILLGAILGLMIVCIIDLIFPPKATSFTSSKKTDQSDENQEKKVEEEDLIEDDNTKENQELRKRNTEIKQDG</sequence>
<protein>
    <submittedName>
        <fullName evidence="16">Thioredoxin-related transmembrane protein 1-like</fullName>
    </submittedName>
</protein>
<evidence type="ECO:0000256" key="6">
    <source>
        <dbReference type="ARBA" id="ARBA00022824"/>
    </source>
</evidence>
<keyword evidence="4 13" id="KW-0812">Transmembrane</keyword>
<dbReference type="InterPro" id="IPR036249">
    <property type="entry name" value="Thioredoxin-like_sf"/>
</dbReference>
<evidence type="ECO:0000256" key="1">
    <source>
        <dbReference type="ARBA" id="ARBA00004115"/>
    </source>
</evidence>
<evidence type="ECO:0000256" key="12">
    <source>
        <dbReference type="SAM" id="MobiDB-lite"/>
    </source>
</evidence>
<dbReference type="PANTHER" id="PTHR46107">
    <property type="entry name" value="DUMPY: SHORTER THAN WILD-TYPE"/>
    <property type="match status" value="1"/>
</dbReference>
<keyword evidence="5" id="KW-0732">Signal</keyword>
<keyword evidence="10" id="KW-1015">Disulfide bond</keyword>
<keyword evidence="11" id="KW-0676">Redox-active center</keyword>
<evidence type="ECO:0000256" key="5">
    <source>
        <dbReference type="ARBA" id="ARBA00022729"/>
    </source>
</evidence>
<dbReference type="Pfam" id="PF00085">
    <property type="entry name" value="Thioredoxin"/>
    <property type="match status" value="1"/>
</dbReference>
<accession>A0ABM1B7E5</accession>
<feature type="domain" description="Thioredoxin" evidence="14">
    <location>
        <begin position="30"/>
        <end position="149"/>
    </location>
</feature>
<keyword evidence="9 13" id="KW-0472">Membrane</keyword>
<evidence type="ECO:0000313" key="16">
    <source>
        <dbReference type="RefSeq" id="XP_013776318.1"/>
    </source>
</evidence>
<feature type="transmembrane region" description="Helical" evidence="13">
    <location>
        <begin position="21"/>
        <end position="42"/>
    </location>
</feature>
<dbReference type="Gene3D" id="3.40.30.10">
    <property type="entry name" value="Glutaredoxin"/>
    <property type="match status" value="1"/>
</dbReference>
<keyword evidence="7" id="KW-0249">Electron transport</keyword>
<dbReference type="InterPro" id="IPR017937">
    <property type="entry name" value="Thioredoxin_CS"/>
</dbReference>
<dbReference type="PROSITE" id="PS00194">
    <property type="entry name" value="THIOREDOXIN_1"/>
    <property type="match status" value="1"/>
</dbReference>
<keyword evidence="15" id="KW-1185">Reference proteome</keyword>
<dbReference type="PROSITE" id="PS51352">
    <property type="entry name" value="THIOREDOXIN_2"/>
    <property type="match status" value="1"/>
</dbReference>
<keyword evidence="6" id="KW-0256">Endoplasmic reticulum</keyword>
<dbReference type="SUPFAM" id="SSF52833">
    <property type="entry name" value="Thioredoxin-like"/>
    <property type="match status" value="1"/>
</dbReference>
<comment type="subcellular location">
    <subcellularLocation>
        <location evidence="1">Endoplasmic reticulum membrane</location>
        <topology evidence="1">Single-pass type I membrane protein</topology>
    </subcellularLocation>
</comment>
<evidence type="ECO:0000259" key="14">
    <source>
        <dbReference type="PROSITE" id="PS51352"/>
    </source>
</evidence>
<proteinExistence type="predicted"/>
<name>A0ABM1B7E5_LIMPO</name>
<dbReference type="Proteomes" id="UP000694941">
    <property type="component" value="Unplaced"/>
</dbReference>
<evidence type="ECO:0000256" key="3">
    <source>
        <dbReference type="ARBA" id="ARBA00022553"/>
    </source>
</evidence>
<dbReference type="RefSeq" id="XP_013776318.1">
    <property type="nucleotide sequence ID" value="XM_013920864.2"/>
</dbReference>
<gene>
    <name evidence="16" type="primary">LOC106461075</name>
</gene>
<feature type="transmembrane region" description="Helical" evidence="13">
    <location>
        <begin position="198"/>
        <end position="224"/>
    </location>
</feature>